<feature type="region of interest" description="Disordered" evidence="10">
    <location>
        <begin position="1"/>
        <end position="190"/>
    </location>
</feature>
<dbReference type="STRING" id="109280.ENSHCOP00000016450"/>
<feature type="compositionally biased region" description="Polar residues" evidence="10">
    <location>
        <begin position="1"/>
        <end position="13"/>
    </location>
</feature>
<proteinExistence type="predicted"/>
<dbReference type="Proteomes" id="UP000264820">
    <property type="component" value="Unplaced"/>
</dbReference>
<dbReference type="GeneTree" id="ENSGT00390000017281"/>
<evidence type="ECO:0000256" key="6">
    <source>
        <dbReference type="ARBA" id="ARBA00022934"/>
    </source>
</evidence>
<evidence type="ECO:0000256" key="8">
    <source>
        <dbReference type="ARBA" id="ARBA00023242"/>
    </source>
</evidence>
<name>A0A3Q3DNA9_HIPCM</name>
<dbReference type="GO" id="GO:0005730">
    <property type="term" value="C:nucleolus"/>
    <property type="evidence" value="ECO:0007669"/>
    <property type="project" value="UniProtKB-SubCell"/>
</dbReference>
<evidence type="ECO:0000313" key="12">
    <source>
        <dbReference type="Proteomes" id="UP000264820"/>
    </source>
</evidence>
<evidence type="ECO:0000256" key="1">
    <source>
        <dbReference type="ARBA" id="ARBA00004286"/>
    </source>
</evidence>
<evidence type="ECO:0000313" key="11">
    <source>
        <dbReference type="Ensembl" id="ENSHCOP00000016450.1"/>
    </source>
</evidence>
<feature type="region of interest" description="Disordered" evidence="10">
    <location>
        <begin position="237"/>
        <end position="265"/>
    </location>
</feature>
<feature type="compositionally biased region" description="Basic and acidic residues" evidence="10">
    <location>
        <begin position="252"/>
        <end position="265"/>
    </location>
</feature>
<dbReference type="GO" id="GO:0005694">
    <property type="term" value="C:chromosome"/>
    <property type="evidence" value="ECO:0007669"/>
    <property type="project" value="UniProtKB-SubCell"/>
</dbReference>
<keyword evidence="4" id="KW-0158">Chromosome</keyword>
<dbReference type="InterPro" id="IPR026570">
    <property type="entry name" value="CCDC86"/>
</dbReference>
<evidence type="ECO:0000256" key="5">
    <source>
        <dbReference type="ARBA" id="ARBA00022553"/>
    </source>
</evidence>
<organism evidence="11 12">
    <name type="scientific">Hippocampus comes</name>
    <name type="common">Tiger tail seahorse</name>
    <dbReference type="NCBI Taxonomy" id="109280"/>
    <lineage>
        <taxon>Eukaryota</taxon>
        <taxon>Metazoa</taxon>
        <taxon>Chordata</taxon>
        <taxon>Craniata</taxon>
        <taxon>Vertebrata</taxon>
        <taxon>Euteleostomi</taxon>
        <taxon>Actinopterygii</taxon>
        <taxon>Neopterygii</taxon>
        <taxon>Teleostei</taxon>
        <taxon>Neoteleostei</taxon>
        <taxon>Acanthomorphata</taxon>
        <taxon>Syngnathiaria</taxon>
        <taxon>Syngnathiformes</taxon>
        <taxon>Syngnathoidei</taxon>
        <taxon>Syngnathidae</taxon>
        <taxon>Hippocampus</taxon>
    </lineage>
</organism>
<dbReference type="PANTHER" id="PTHR13557">
    <property type="entry name" value="COILED-COIL DOMAIN-CONTAINING PROTEIN 86"/>
    <property type="match status" value="1"/>
</dbReference>
<feature type="compositionally biased region" description="Low complexity" evidence="10">
    <location>
        <begin position="61"/>
        <end position="72"/>
    </location>
</feature>
<evidence type="ECO:0000256" key="10">
    <source>
        <dbReference type="SAM" id="MobiDB-lite"/>
    </source>
</evidence>
<reference evidence="11" key="2">
    <citation type="submission" date="2025-09" db="UniProtKB">
        <authorList>
            <consortium name="Ensembl"/>
        </authorList>
    </citation>
    <scope>IDENTIFICATION</scope>
</reference>
<keyword evidence="12" id="KW-1185">Reference proteome</keyword>
<keyword evidence="7" id="KW-0175">Coiled coil</keyword>
<comment type="subcellular location">
    <subcellularLocation>
        <location evidence="1">Chromosome</location>
    </subcellularLocation>
    <subcellularLocation>
        <location evidence="2">Nucleus</location>
        <location evidence="2">Nucleolus</location>
    </subcellularLocation>
</comment>
<protein>
    <recommendedName>
        <fullName evidence="3">Coiled-coil domain-containing protein 86</fullName>
    </recommendedName>
</protein>
<comment type="function">
    <text evidence="9">Required for proper chromosome segregation during mitosis and error-free mitotic progression.</text>
</comment>
<dbReference type="AlphaFoldDB" id="A0A3Q3DNA9"/>
<sequence length="308" mass="34184">MSKNKVNGASTAGQVADDNQDPLRMTTRTRSGRMVRRPSGLQNCEVPARTPVRRSRRSIIPEQSEPEQQAPEPVEDNSAVSVGQETVKEKSGVSVEQSEPEQQAPKPVEENPAVSVGQETVEEKPAVCVKPGTVADKPAICVAPEPEGPRSDPAVEVDKAGQVSKPAPVERPPAIPETESHPPKKKRRLRNSVKATVAIPLGKPKSGRVWKDLNTFIELTQVIKLTKACSFVLHLIHSPCAPPPPQEKRKRREDNLKRREENERKAEVVQVIRNTAKLKRMKKKQLRKIEKRDTLALLQKVLRPPQLP</sequence>
<keyword evidence="6" id="KW-0164">Citrullination</keyword>
<evidence type="ECO:0000256" key="3">
    <source>
        <dbReference type="ARBA" id="ARBA00016738"/>
    </source>
</evidence>
<evidence type="ECO:0000256" key="2">
    <source>
        <dbReference type="ARBA" id="ARBA00004604"/>
    </source>
</evidence>
<evidence type="ECO:0000256" key="9">
    <source>
        <dbReference type="ARBA" id="ARBA00093307"/>
    </source>
</evidence>
<dbReference type="Ensembl" id="ENSHCOT00000024609.1">
    <property type="protein sequence ID" value="ENSHCOP00000016450.1"/>
    <property type="gene ID" value="ENSHCOG00000020196.1"/>
</dbReference>
<keyword evidence="8" id="KW-0539">Nucleus</keyword>
<evidence type="ECO:0000256" key="4">
    <source>
        <dbReference type="ARBA" id="ARBA00022454"/>
    </source>
</evidence>
<keyword evidence="5" id="KW-0597">Phosphoprotein</keyword>
<evidence type="ECO:0000256" key="7">
    <source>
        <dbReference type="ARBA" id="ARBA00023054"/>
    </source>
</evidence>
<dbReference type="PANTHER" id="PTHR13557:SF1">
    <property type="entry name" value="COILED-COIL DOMAIN-CONTAINING PROTEIN 86"/>
    <property type="match status" value="1"/>
</dbReference>
<accession>A0A3Q3DNA9</accession>
<reference evidence="11" key="1">
    <citation type="submission" date="2025-08" db="UniProtKB">
        <authorList>
            <consortium name="Ensembl"/>
        </authorList>
    </citation>
    <scope>IDENTIFICATION</scope>
</reference>